<feature type="signal peptide" evidence="1">
    <location>
        <begin position="1"/>
        <end position="30"/>
    </location>
</feature>
<sequence>MYLKRGIMKKIYKQISGALLMLTLILNITACSPESFTSPNEAGIPVVSDYEDCIRIDVNQETNYVTFSFQGQKGVMPIWIIDGKNYSSSFNMTKYYRKAGDYSVEVKIANSNGVSDRAITRNFHIDKTIMTGFGGFDPESNFNIWRTATISEPTFWYAPGWSQIADPAYSLVNGTYTVTLPEATSETWQAQMPIKTNIATDAGKNYDFSVILTSTIDHPNVTVKLVDATEDKIYYFEGKTPLVANEPVCFWKSNMPGLDIANLNLVFDFGGNAAGTVMTIESIVLKDHANDDGTIVPEQEETPEPTWSAVDSEDNLWHSVTFTNEFYYAPGWNPIANPALNIDGATYTLNFPTATNEKWQNQVTFISDALTASAEENYDFRVILNASNDISSATIKLVQVGGGDNDNIFVFLLEDVKLTAGEDVTAKVINAKGVDITQAKLVFDFGGNPANTEVIIKDIILQKHKD</sequence>
<organism evidence="2">
    <name type="scientific">Bacteroides thetaiotaomicron</name>
    <dbReference type="NCBI Taxonomy" id="818"/>
    <lineage>
        <taxon>Bacteria</taxon>
        <taxon>Pseudomonadati</taxon>
        <taxon>Bacteroidota</taxon>
        <taxon>Bacteroidia</taxon>
        <taxon>Bacteroidales</taxon>
        <taxon>Bacteroidaceae</taxon>
        <taxon>Bacteroides</taxon>
    </lineage>
</organism>
<proteinExistence type="predicted"/>
<evidence type="ECO:0000256" key="1">
    <source>
        <dbReference type="SAM" id="SignalP"/>
    </source>
</evidence>
<name>A0ABF7PJI0_BACT4</name>
<protein>
    <recommendedName>
        <fullName evidence="3">PKD domain-containing protein</fullName>
    </recommendedName>
</protein>
<comment type="caution">
    <text evidence="2">The sequence shown here is derived from an EMBL/GenBank/DDBJ whole genome shotgun (WGS) entry which is preliminary data.</text>
</comment>
<gene>
    <name evidence="2" type="ORF">HMPREF2534_00387</name>
</gene>
<dbReference type="InterPro" id="IPR008979">
    <property type="entry name" value="Galactose-bd-like_sf"/>
</dbReference>
<keyword evidence="1" id="KW-0732">Signal</keyword>
<evidence type="ECO:0000313" key="2">
    <source>
        <dbReference type="EMBL" id="KXT44850.1"/>
    </source>
</evidence>
<accession>A0ABF7PJI0</accession>
<dbReference type="InterPro" id="IPR035986">
    <property type="entry name" value="PKD_dom_sf"/>
</dbReference>
<dbReference type="SUPFAM" id="SSF49299">
    <property type="entry name" value="PKD domain"/>
    <property type="match status" value="1"/>
</dbReference>
<dbReference type="EMBL" id="LTDD01000009">
    <property type="protein sequence ID" value="KXT44850.1"/>
    <property type="molecule type" value="Genomic_DNA"/>
</dbReference>
<dbReference type="Gene3D" id="2.60.120.260">
    <property type="entry name" value="Galactose-binding domain-like"/>
    <property type="match status" value="2"/>
</dbReference>
<dbReference type="AlphaFoldDB" id="A0ABF7PJI0"/>
<feature type="chain" id="PRO_5044867132" description="PKD domain-containing protein" evidence="1">
    <location>
        <begin position="31"/>
        <end position="466"/>
    </location>
</feature>
<reference evidence="2" key="1">
    <citation type="submission" date="2016-02" db="EMBL/GenBank/DDBJ databases">
        <authorList>
            <person name="Mitreva M."/>
            <person name="Pepin K.H."/>
            <person name="Mihindukulasuriya K.A."/>
            <person name="Fulton R."/>
            <person name="Fronick C."/>
            <person name="O'Laughlin M."/>
            <person name="Miner T."/>
            <person name="Herter B."/>
            <person name="Rosa B.A."/>
            <person name="Cordes M."/>
            <person name="Tomlinson C."/>
            <person name="Wollam A."/>
            <person name="Palsikar V.B."/>
            <person name="Mardis E.R."/>
            <person name="Wilson R.K."/>
        </authorList>
    </citation>
    <scope>NUCLEOTIDE SEQUENCE</scope>
    <source>
        <strain evidence="2">KLE1254</strain>
    </source>
</reference>
<dbReference type="SUPFAM" id="SSF49785">
    <property type="entry name" value="Galactose-binding domain-like"/>
    <property type="match status" value="1"/>
</dbReference>
<evidence type="ECO:0008006" key="3">
    <source>
        <dbReference type="Google" id="ProtNLM"/>
    </source>
</evidence>